<keyword evidence="2 6" id="KW-0812">Transmembrane</keyword>
<feature type="transmembrane region" description="Helical" evidence="6">
    <location>
        <begin position="41"/>
        <end position="65"/>
    </location>
</feature>
<evidence type="ECO:0000259" key="7">
    <source>
        <dbReference type="Pfam" id="PF06305"/>
    </source>
</evidence>
<dbReference type="GO" id="GO:0005886">
    <property type="term" value="C:plasma membrane"/>
    <property type="evidence" value="ECO:0007669"/>
    <property type="project" value="InterPro"/>
</dbReference>
<gene>
    <name evidence="8" type="primary">lapA</name>
    <name evidence="8" type="ORF">KBTEX_02394</name>
</gene>
<reference evidence="8" key="1">
    <citation type="submission" date="2019-06" db="EMBL/GenBank/DDBJ databases">
        <authorList>
            <person name="Murdoch R.W."/>
            <person name="Fathepure B."/>
        </authorList>
    </citation>
    <scope>NUCLEOTIDE SEQUENCE</scope>
</reference>
<dbReference type="InterPro" id="IPR010445">
    <property type="entry name" value="LapA_dom"/>
</dbReference>
<feature type="coiled-coil region" evidence="5">
    <location>
        <begin position="64"/>
        <end position="91"/>
    </location>
</feature>
<organism evidence="8">
    <name type="scientific">uncultured organism</name>
    <dbReference type="NCBI Taxonomy" id="155900"/>
    <lineage>
        <taxon>unclassified sequences</taxon>
        <taxon>environmental samples</taxon>
    </lineage>
</organism>
<dbReference type="Pfam" id="PF06305">
    <property type="entry name" value="LapA_dom"/>
    <property type="match status" value="1"/>
</dbReference>
<proteinExistence type="predicted"/>
<accession>A0A5B8RGT0</accession>
<evidence type="ECO:0000256" key="5">
    <source>
        <dbReference type="SAM" id="Coils"/>
    </source>
</evidence>
<keyword evidence="4 6" id="KW-0472">Membrane</keyword>
<evidence type="ECO:0000313" key="8">
    <source>
        <dbReference type="EMBL" id="QEA06065.1"/>
    </source>
</evidence>
<name>A0A5B8RGT0_9ZZZZ</name>
<evidence type="ECO:0000256" key="2">
    <source>
        <dbReference type="ARBA" id="ARBA00022692"/>
    </source>
</evidence>
<dbReference type="EMBL" id="MN079123">
    <property type="protein sequence ID" value="QEA06065.1"/>
    <property type="molecule type" value="Genomic_DNA"/>
</dbReference>
<keyword evidence="1" id="KW-1003">Cell membrane</keyword>
<protein>
    <submittedName>
        <fullName evidence="8">Lipopolysaccharide assembly protein A</fullName>
    </submittedName>
</protein>
<evidence type="ECO:0000256" key="3">
    <source>
        <dbReference type="ARBA" id="ARBA00022989"/>
    </source>
</evidence>
<dbReference type="AlphaFoldDB" id="A0A5B8RGT0"/>
<evidence type="ECO:0000256" key="4">
    <source>
        <dbReference type="ARBA" id="ARBA00023136"/>
    </source>
</evidence>
<feature type="domain" description="Lipopolysaccharide assembly protein A" evidence="7">
    <location>
        <begin position="24"/>
        <end position="85"/>
    </location>
</feature>
<keyword evidence="5" id="KW-0175">Coiled coil</keyword>
<sequence>MRRLVLFILALAVIALGLSFAMLNAGDAQVNYYFGTATMPLSLWLAVTLLGGAVLGAVSTTALIVRQRRELARLRREAKQARTEVDELRKLPLRDNP</sequence>
<evidence type="ECO:0000256" key="1">
    <source>
        <dbReference type="ARBA" id="ARBA00022475"/>
    </source>
</evidence>
<evidence type="ECO:0000256" key="6">
    <source>
        <dbReference type="SAM" id="Phobius"/>
    </source>
</evidence>
<keyword evidence="3 6" id="KW-1133">Transmembrane helix</keyword>